<evidence type="ECO:0000256" key="1">
    <source>
        <dbReference type="SAM" id="MobiDB-lite"/>
    </source>
</evidence>
<evidence type="ECO:0000313" key="2">
    <source>
        <dbReference type="EMBL" id="KAF9506874.1"/>
    </source>
</evidence>
<sequence>MGPTLPSSAPLATPIPSPNAPGTMGKVGTQTFLSWSASTPGLTIGRGQRCWIKERSSKNYHKSNSGKMCFLSSYV</sequence>
<evidence type="ECO:0000313" key="3">
    <source>
        <dbReference type="Proteomes" id="UP000886523"/>
    </source>
</evidence>
<keyword evidence="3" id="KW-1185">Reference proteome</keyword>
<feature type="region of interest" description="Disordered" evidence="1">
    <location>
        <begin position="1"/>
        <end position="27"/>
    </location>
</feature>
<protein>
    <submittedName>
        <fullName evidence="2">Uncharacterized protein</fullName>
    </submittedName>
</protein>
<dbReference type="EMBL" id="MU129096">
    <property type="protein sequence ID" value="KAF9506874.1"/>
    <property type="molecule type" value="Genomic_DNA"/>
</dbReference>
<name>A0A9P6DQ14_9AGAM</name>
<dbReference type="Proteomes" id="UP000886523">
    <property type="component" value="Unassembled WGS sequence"/>
</dbReference>
<dbReference type="AlphaFoldDB" id="A0A9P6DQ14"/>
<comment type="caution">
    <text evidence="2">The sequence shown here is derived from an EMBL/GenBank/DDBJ whole genome shotgun (WGS) entry which is preliminary data.</text>
</comment>
<reference evidence="2" key="1">
    <citation type="journal article" date="2020" name="Nat. Commun.">
        <title>Large-scale genome sequencing of mycorrhizal fungi provides insights into the early evolution of symbiotic traits.</title>
        <authorList>
            <person name="Miyauchi S."/>
            <person name="Kiss E."/>
            <person name="Kuo A."/>
            <person name="Drula E."/>
            <person name="Kohler A."/>
            <person name="Sanchez-Garcia M."/>
            <person name="Morin E."/>
            <person name="Andreopoulos B."/>
            <person name="Barry K.W."/>
            <person name="Bonito G."/>
            <person name="Buee M."/>
            <person name="Carver A."/>
            <person name="Chen C."/>
            <person name="Cichocki N."/>
            <person name="Clum A."/>
            <person name="Culley D."/>
            <person name="Crous P.W."/>
            <person name="Fauchery L."/>
            <person name="Girlanda M."/>
            <person name="Hayes R.D."/>
            <person name="Keri Z."/>
            <person name="LaButti K."/>
            <person name="Lipzen A."/>
            <person name="Lombard V."/>
            <person name="Magnuson J."/>
            <person name="Maillard F."/>
            <person name="Murat C."/>
            <person name="Nolan M."/>
            <person name="Ohm R.A."/>
            <person name="Pangilinan J."/>
            <person name="Pereira M.F."/>
            <person name="Perotto S."/>
            <person name="Peter M."/>
            <person name="Pfister S."/>
            <person name="Riley R."/>
            <person name="Sitrit Y."/>
            <person name="Stielow J.B."/>
            <person name="Szollosi G."/>
            <person name="Zifcakova L."/>
            <person name="Stursova M."/>
            <person name="Spatafora J.W."/>
            <person name="Tedersoo L."/>
            <person name="Vaario L.M."/>
            <person name="Yamada A."/>
            <person name="Yan M."/>
            <person name="Wang P."/>
            <person name="Xu J."/>
            <person name="Bruns T."/>
            <person name="Baldrian P."/>
            <person name="Vilgalys R."/>
            <person name="Dunand C."/>
            <person name="Henrissat B."/>
            <person name="Grigoriev I.V."/>
            <person name="Hibbett D."/>
            <person name="Nagy L.G."/>
            <person name="Martin F.M."/>
        </authorList>
    </citation>
    <scope>NUCLEOTIDE SEQUENCE</scope>
    <source>
        <strain evidence="2">UP504</strain>
    </source>
</reference>
<proteinExistence type="predicted"/>
<gene>
    <name evidence="2" type="ORF">BS47DRAFT_368703</name>
</gene>
<accession>A0A9P6DQ14</accession>
<organism evidence="2 3">
    <name type="scientific">Hydnum rufescens UP504</name>
    <dbReference type="NCBI Taxonomy" id="1448309"/>
    <lineage>
        <taxon>Eukaryota</taxon>
        <taxon>Fungi</taxon>
        <taxon>Dikarya</taxon>
        <taxon>Basidiomycota</taxon>
        <taxon>Agaricomycotina</taxon>
        <taxon>Agaricomycetes</taxon>
        <taxon>Cantharellales</taxon>
        <taxon>Hydnaceae</taxon>
        <taxon>Hydnum</taxon>
    </lineage>
</organism>